<dbReference type="Proteomes" id="UP000297245">
    <property type="component" value="Unassembled WGS sequence"/>
</dbReference>
<evidence type="ECO:0000313" key="1">
    <source>
        <dbReference type="EMBL" id="THV02260.1"/>
    </source>
</evidence>
<dbReference type="EMBL" id="ML179079">
    <property type="protein sequence ID" value="THV02260.1"/>
    <property type="molecule type" value="Genomic_DNA"/>
</dbReference>
<evidence type="ECO:0000313" key="2">
    <source>
        <dbReference type="Proteomes" id="UP000297245"/>
    </source>
</evidence>
<name>A0A4S8MHU0_DENBC</name>
<reference evidence="1 2" key="1">
    <citation type="journal article" date="2019" name="Nat. Ecol. Evol.">
        <title>Megaphylogeny resolves global patterns of mushroom evolution.</title>
        <authorList>
            <person name="Varga T."/>
            <person name="Krizsan K."/>
            <person name="Foldi C."/>
            <person name="Dima B."/>
            <person name="Sanchez-Garcia M."/>
            <person name="Sanchez-Ramirez S."/>
            <person name="Szollosi G.J."/>
            <person name="Szarkandi J.G."/>
            <person name="Papp V."/>
            <person name="Albert L."/>
            <person name="Andreopoulos W."/>
            <person name="Angelini C."/>
            <person name="Antonin V."/>
            <person name="Barry K.W."/>
            <person name="Bougher N.L."/>
            <person name="Buchanan P."/>
            <person name="Buyck B."/>
            <person name="Bense V."/>
            <person name="Catcheside P."/>
            <person name="Chovatia M."/>
            <person name="Cooper J."/>
            <person name="Damon W."/>
            <person name="Desjardin D."/>
            <person name="Finy P."/>
            <person name="Geml J."/>
            <person name="Haridas S."/>
            <person name="Hughes K."/>
            <person name="Justo A."/>
            <person name="Karasinski D."/>
            <person name="Kautmanova I."/>
            <person name="Kiss B."/>
            <person name="Kocsube S."/>
            <person name="Kotiranta H."/>
            <person name="LaButti K.M."/>
            <person name="Lechner B.E."/>
            <person name="Liimatainen K."/>
            <person name="Lipzen A."/>
            <person name="Lukacs Z."/>
            <person name="Mihaltcheva S."/>
            <person name="Morgado L.N."/>
            <person name="Niskanen T."/>
            <person name="Noordeloos M.E."/>
            <person name="Ohm R.A."/>
            <person name="Ortiz-Santana B."/>
            <person name="Ovrebo C."/>
            <person name="Racz N."/>
            <person name="Riley R."/>
            <person name="Savchenko A."/>
            <person name="Shiryaev A."/>
            <person name="Soop K."/>
            <person name="Spirin V."/>
            <person name="Szebenyi C."/>
            <person name="Tomsovsky M."/>
            <person name="Tulloss R.E."/>
            <person name="Uehling J."/>
            <person name="Grigoriev I.V."/>
            <person name="Vagvolgyi C."/>
            <person name="Papp T."/>
            <person name="Martin F.M."/>
            <person name="Miettinen O."/>
            <person name="Hibbett D.S."/>
            <person name="Nagy L.G."/>
        </authorList>
    </citation>
    <scope>NUCLEOTIDE SEQUENCE [LARGE SCALE GENOMIC DNA]</scope>
    <source>
        <strain evidence="1 2">CBS 962.96</strain>
    </source>
</reference>
<organism evidence="1 2">
    <name type="scientific">Dendrothele bispora (strain CBS 962.96)</name>
    <dbReference type="NCBI Taxonomy" id="1314807"/>
    <lineage>
        <taxon>Eukaryota</taxon>
        <taxon>Fungi</taxon>
        <taxon>Dikarya</taxon>
        <taxon>Basidiomycota</taxon>
        <taxon>Agaricomycotina</taxon>
        <taxon>Agaricomycetes</taxon>
        <taxon>Agaricomycetidae</taxon>
        <taxon>Agaricales</taxon>
        <taxon>Agaricales incertae sedis</taxon>
        <taxon>Dendrothele</taxon>
    </lineage>
</organism>
<proteinExistence type="predicted"/>
<accession>A0A4S8MHU0</accession>
<gene>
    <name evidence="1" type="ORF">K435DRAFT_362408</name>
</gene>
<protein>
    <submittedName>
        <fullName evidence="1">Uncharacterized protein</fullName>
    </submittedName>
</protein>
<keyword evidence="2" id="KW-1185">Reference proteome</keyword>
<sequence length="92" mass="10199">MLTTTPSFPVSGPPSVTLLIPTQRPSQTPVDKAHRTPCQTPNVVVVALDAQIVIAAGEYIIPLFFLSPSRSHFIETYEDFFHSFIYFSVLCT</sequence>
<dbReference type="AlphaFoldDB" id="A0A4S8MHU0"/>